<dbReference type="EMBL" id="KV784398">
    <property type="protein sequence ID" value="OEU06796.1"/>
    <property type="molecule type" value="Genomic_DNA"/>
</dbReference>
<evidence type="ECO:0000256" key="2">
    <source>
        <dbReference type="SAM" id="MobiDB-lite"/>
    </source>
</evidence>
<protein>
    <submittedName>
        <fullName evidence="4">Uncharacterized protein</fullName>
    </submittedName>
</protein>
<feature type="compositionally biased region" description="Acidic residues" evidence="2">
    <location>
        <begin position="342"/>
        <end position="353"/>
    </location>
</feature>
<dbReference type="Proteomes" id="UP000095751">
    <property type="component" value="Unassembled WGS sequence"/>
</dbReference>
<feature type="region of interest" description="Disordered" evidence="2">
    <location>
        <begin position="325"/>
        <end position="378"/>
    </location>
</feature>
<feature type="coiled-coil region" evidence="1">
    <location>
        <begin position="52"/>
        <end position="153"/>
    </location>
</feature>
<keyword evidence="5" id="KW-1185">Reference proteome</keyword>
<evidence type="ECO:0000313" key="5">
    <source>
        <dbReference type="Proteomes" id="UP000095751"/>
    </source>
</evidence>
<feature type="transmembrane region" description="Helical" evidence="3">
    <location>
        <begin position="6"/>
        <end position="27"/>
    </location>
</feature>
<keyword evidence="3" id="KW-0812">Transmembrane</keyword>
<sequence length="525" mass="61547">MTNDMITISTATCLAFFALLIGGIFLLTNHNASKTKSTAETIPLLNEKEIKLNDDTRLLREEQTKQQKLEENFRIKIKNIEKQTTKLEENFARQQKLEDELKIRVDEIEKRDIKLQGDVQVFQEKVIQQKQMKDELESRSNGMEKRETKLQEDVQVFQEKVIQQKQMKDELGEADPMKWRNERQNYRKMFRFFKEELMPPKKARESNYRMKGEKTKLQEDVRFSRKGHAAKAMNDELGSRTNEVEKQEKTLETDANSLRAESVRQQNLEGSLNSRVKEIEKQETKLEEDKRLLEEDRIKQKDLEDSNKRRVKELEDREAAVIMTAKSAKDTTAESTTTTTTIDDDDDDDNEDDTNTKEQDQQQQQREAITSNENAVEPGISMEESQEITMEESFSALDDEPFDRKKMIEKEVNRLVKQADENELEEPFDEDSIEALKKGALKICYVKRYYDVMKDEFINFPSVIQTIVDYRLIEEAEKFYFREEDEYPQDLSIGIRSVATDCLVAEANDIDEDYMNSLSQDISLE</sequence>
<evidence type="ECO:0000313" key="4">
    <source>
        <dbReference type="EMBL" id="OEU06796.1"/>
    </source>
</evidence>
<keyword evidence="3" id="KW-0472">Membrane</keyword>
<proteinExistence type="predicted"/>
<gene>
    <name evidence="4" type="ORF">FRACYDRAFT_253308</name>
</gene>
<feature type="compositionally biased region" description="Basic and acidic residues" evidence="2">
    <location>
        <begin position="233"/>
        <end position="252"/>
    </location>
</feature>
<dbReference type="KEGG" id="fcy:FRACYDRAFT_253308"/>
<evidence type="ECO:0000256" key="1">
    <source>
        <dbReference type="SAM" id="Coils"/>
    </source>
</evidence>
<dbReference type="OrthoDB" id="53582at2759"/>
<name>A0A1E7ELS5_9STRA</name>
<evidence type="ECO:0000256" key="3">
    <source>
        <dbReference type="SAM" id="Phobius"/>
    </source>
</evidence>
<reference evidence="4 5" key="1">
    <citation type="submission" date="2016-09" db="EMBL/GenBank/DDBJ databases">
        <title>Extensive genetic diversity and differential bi-allelic expression allows diatom success in the polar Southern Ocean.</title>
        <authorList>
            <consortium name="DOE Joint Genome Institute"/>
            <person name="Mock T."/>
            <person name="Otillar R.P."/>
            <person name="Strauss J."/>
            <person name="Dupont C."/>
            <person name="Frickenhaus S."/>
            <person name="Maumus F."/>
            <person name="Mcmullan M."/>
            <person name="Sanges R."/>
            <person name="Schmutz J."/>
            <person name="Toseland A."/>
            <person name="Valas R."/>
            <person name="Veluchamy A."/>
            <person name="Ward B.J."/>
            <person name="Allen A."/>
            <person name="Barry K."/>
            <person name="Falciatore A."/>
            <person name="Ferrante M."/>
            <person name="Fortunato A.E."/>
            <person name="Gloeckner G."/>
            <person name="Gruber A."/>
            <person name="Hipkin R."/>
            <person name="Janech M."/>
            <person name="Kroth P."/>
            <person name="Leese F."/>
            <person name="Lindquist E."/>
            <person name="Lyon B.R."/>
            <person name="Martin J."/>
            <person name="Mayer C."/>
            <person name="Parker M."/>
            <person name="Quesneville H."/>
            <person name="Raymond J."/>
            <person name="Uhlig C."/>
            <person name="Valentin K.U."/>
            <person name="Worden A.Z."/>
            <person name="Armbrust E.V."/>
            <person name="Bowler C."/>
            <person name="Green B."/>
            <person name="Moulton V."/>
            <person name="Van Oosterhout C."/>
            <person name="Grigoriev I."/>
        </authorList>
    </citation>
    <scope>NUCLEOTIDE SEQUENCE [LARGE SCALE GENOMIC DNA]</scope>
    <source>
        <strain evidence="4 5">CCMP1102</strain>
    </source>
</reference>
<dbReference type="AlphaFoldDB" id="A0A1E7ELS5"/>
<organism evidence="4 5">
    <name type="scientific">Fragilariopsis cylindrus CCMP1102</name>
    <dbReference type="NCBI Taxonomy" id="635003"/>
    <lineage>
        <taxon>Eukaryota</taxon>
        <taxon>Sar</taxon>
        <taxon>Stramenopiles</taxon>
        <taxon>Ochrophyta</taxon>
        <taxon>Bacillariophyta</taxon>
        <taxon>Bacillariophyceae</taxon>
        <taxon>Bacillariophycidae</taxon>
        <taxon>Bacillariales</taxon>
        <taxon>Bacillariaceae</taxon>
        <taxon>Fragilariopsis</taxon>
    </lineage>
</organism>
<feature type="region of interest" description="Disordered" evidence="2">
    <location>
        <begin position="231"/>
        <end position="269"/>
    </location>
</feature>
<dbReference type="InParanoid" id="A0A1E7ELS5"/>
<accession>A0A1E7ELS5</accession>
<keyword evidence="3" id="KW-1133">Transmembrane helix</keyword>
<keyword evidence="1" id="KW-0175">Coiled coil</keyword>